<evidence type="ECO:0000256" key="7">
    <source>
        <dbReference type="SAM" id="Phobius"/>
    </source>
</evidence>
<evidence type="ECO:0000313" key="10">
    <source>
        <dbReference type="Proteomes" id="UP000523000"/>
    </source>
</evidence>
<dbReference type="SUPFAM" id="SSF52540">
    <property type="entry name" value="P-loop containing nucleoside triphosphate hydrolases"/>
    <property type="match status" value="1"/>
</dbReference>
<proteinExistence type="predicted"/>
<keyword evidence="10" id="KW-1185">Reference proteome</keyword>
<dbReference type="AlphaFoldDB" id="A0A839QMA3"/>
<evidence type="ECO:0000259" key="8">
    <source>
        <dbReference type="Pfam" id="PF12696"/>
    </source>
</evidence>
<keyword evidence="5 7" id="KW-0472">Membrane</keyword>
<evidence type="ECO:0000256" key="5">
    <source>
        <dbReference type="ARBA" id="ARBA00023136"/>
    </source>
</evidence>
<evidence type="ECO:0000256" key="1">
    <source>
        <dbReference type="ARBA" id="ARBA00004651"/>
    </source>
</evidence>
<dbReference type="InterPro" id="IPR027417">
    <property type="entry name" value="P-loop_NTPase"/>
</dbReference>
<dbReference type="GO" id="GO:0005886">
    <property type="term" value="C:plasma membrane"/>
    <property type="evidence" value="ECO:0007669"/>
    <property type="project" value="UniProtKB-SubCell"/>
</dbReference>
<dbReference type="InterPro" id="IPR032689">
    <property type="entry name" value="TraG-D_C"/>
</dbReference>
<accession>A0A839QMA3</accession>
<sequence>MSAPNRKGTSGTSGQALLPFILVSLVLLILGGGWVSFQLGARLAGDPEPPTSFPAVLRGLVDGSLLWPVQGTVIAITLAIMLALLAASIGVLRTRSGRSRSTPRVDKAARYLGRGQDIAAYTPKGATKTAKRLGVTGTPGLFVGTVVSTNQPFYQGWEDLSLDIWGPRVGKSASRVIPAILDAPGCVLSTSNKRDVLDATRGTRVATAPVWVFDPQQIAHEEPSWWWDPLSYVTDEDKAAKLTHHFAVASRITGARTDAYFDPKAEDLISSLFLAATLGNLSIIEAYVWIASQECDHAIDLLTENNYPLQATGLQSIMRLTEKQKDGIFGTAEKILQCLKNRQTLSWVTPQPGTTLATDPRPRFEPAHFATSTQTLYVLSREGVGSAAPLTTALTAAVAEALEEHATRTGGRLRVPAVFALDELANVVRWAGLPELFSHYGSRGIIVMAILQSWSQGVELWGESGMRKIWSAANVVVYGGGVKEDAFLRTVSDLIGDYSYTSVSRSAGRAGPGSSQQEGRERILDVSDLAEMERGRAVVFASGARATLIKTLPWWKSSHQDAVNRSLARYAPNSPPKAQGPVMSGESSPGAPTVPGTRVGNRWRRAVKESDHG</sequence>
<keyword evidence="4 7" id="KW-1133">Transmembrane helix</keyword>
<evidence type="ECO:0000256" key="4">
    <source>
        <dbReference type="ARBA" id="ARBA00022989"/>
    </source>
</evidence>
<keyword evidence="2" id="KW-1003">Cell membrane</keyword>
<comment type="subcellular location">
    <subcellularLocation>
        <location evidence="1">Cell membrane</location>
        <topology evidence="1">Multi-pass membrane protein</topology>
    </subcellularLocation>
</comment>
<dbReference type="CDD" id="cd01127">
    <property type="entry name" value="TrwB_TraG_TraD_VirD4"/>
    <property type="match status" value="1"/>
</dbReference>
<protein>
    <submittedName>
        <fullName evidence="9">Type IV secretory pathway TraG/TraD family ATPase VirD4</fullName>
    </submittedName>
</protein>
<evidence type="ECO:0000313" key="9">
    <source>
        <dbReference type="EMBL" id="MBB2997558.1"/>
    </source>
</evidence>
<keyword evidence="3 7" id="KW-0812">Transmembrane</keyword>
<feature type="domain" description="TraD/TraG TraM recognition site" evidence="8">
    <location>
        <begin position="416"/>
        <end position="533"/>
    </location>
</feature>
<evidence type="ECO:0000256" key="3">
    <source>
        <dbReference type="ARBA" id="ARBA00022692"/>
    </source>
</evidence>
<comment type="caution">
    <text evidence="9">The sequence shown here is derived from an EMBL/GenBank/DDBJ whole genome shotgun (WGS) entry which is preliminary data.</text>
</comment>
<gene>
    <name evidence="9" type="ORF">E9229_003830</name>
</gene>
<organism evidence="9 10">
    <name type="scientific">Paeniglutamicibacter cryotolerans</name>
    <dbReference type="NCBI Taxonomy" id="670079"/>
    <lineage>
        <taxon>Bacteria</taxon>
        <taxon>Bacillati</taxon>
        <taxon>Actinomycetota</taxon>
        <taxon>Actinomycetes</taxon>
        <taxon>Micrococcales</taxon>
        <taxon>Micrococcaceae</taxon>
        <taxon>Paeniglutamicibacter</taxon>
    </lineage>
</organism>
<feature type="transmembrane region" description="Helical" evidence="7">
    <location>
        <begin position="67"/>
        <end position="92"/>
    </location>
</feature>
<evidence type="ECO:0000256" key="2">
    <source>
        <dbReference type="ARBA" id="ARBA00022475"/>
    </source>
</evidence>
<name>A0A839QMA3_9MICC</name>
<dbReference type="Gene3D" id="3.40.50.300">
    <property type="entry name" value="P-loop containing nucleotide triphosphate hydrolases"/>
    <property type="match status" value="1"/>
</dbReference>
<reference evidence="9 10" key="1">
    <citation type="submission" date="2020-08" db="EMBL/GenBank/DDBJ databases">
        <title>Sequencing the genomes of 1000 actinobacteria strains.</title>
        <authorList>
            <person name="Klenk H.-P."/>
        </authorList>
    </citation>
    <scope>NUCLEOTIDE SEQUENCE [LARGE SCALE GENOMIC DNA]</scope>
    <source>
        <strain evidence="9 10">DSM 22826</strain>
    </source>
</reference>
<dbReference type="PANTHER" id="PTHR37937">
    <property type="entry name" value="CONJUGATIVE TRANSFER: DNA TRANSPORT"/>
    <property type="match status" value="1"/>
</dbReference>
<dbReference type="Pfam" id="PF12696">
    <property type="entry name" value="TraG-D_C"/>
    <property type="match status" value="1"/>
</dbReference>
<dbReference type="RefSeq" id="WP_183513218.1">
    <property type="nucleotide sequence ID" value="NZ_BAABGK010000100.1"/>
</dbReference>
<dbReference type="InterPro" id="IPR051539">
    <property type="entry name" value="T4SS-coupling_protein"/>
</dbReference>
<dbReference type="PANTHER" id="PTHR37937:SF1">
    <property type="entry name" value="CONJUGATIVE TRANSFER: DNA TRANSPORT"/>
    <property type="match status" value="1"/>
</dbReference>
<feature type="transmembrane region" description="Helical" evidence="7">
    <location>
        <begin position="16"/>
        <end position="37"/>
    </location>
</feature>
<dbReference type="EMBL" id="JACHVS010000005">
    <property type="protein sequence ID" value="MBB2997558.1"/>
    <property type="molecule type" value="Genomic_DNA"/>
</dbReference>
<evidence type="ECO:0000256" key="6">
    <source>
        <dbReference type="SAM" id="MobiDB-lite"/>
    </source>
</evidence>
<dbReference type="Proteomes" id="UP000523000">
    <property type="component" value="Unassembled WGS sequence"/>
</dbReference>
<feature type="region of interest" description="Disordered" evidence="6">
    <location>
        <begin position="569"/>
        <end position="613"/>
    </location>
</feature>